<feature type="transmembrane region" description="Helical" evidence="7">
    <location>
        <begin position="419"/>
        <end position="438"/>
    </location>
</feature>
<evidence type="ECO:0000313" key="9">
    <source>
        <dbReference type="EMBL" id="KAL3758517.1"/>
    </source>
</evidence>
<dbReference type="SMART" id="SM00811">
    <property type="entry name" value="Alpha_kinase"/>
    <property type="match status" value="1"/>
</dbReference>
<evidence type="ECO:0000256" key="6">
    <source>
        <dbReference type="SAM" id="MobiDB-lite"/>
    </source>
</evidence>
<dbReference type="InterPro" id="IPR051852">
    <property type="entry name" value="Alpha-type_PK"/>
</dbReference>
<keyword evidence="4" id="KW-0418">Kinase</keyword>
<feature type="region of interest" description="Disordered" evidence="6">
    <location>
        <begin position="129"/>
        <end position="154"/>
    </location>
</feature>
<feature type="transmembrane region" description="Helical" evidence="7">
    <location>
        <begin position="318"/>
        <end position="340"/>
    </location>
</feature>
<evidence type="ECO:0000313" key="10">
    <source>
        <dbReference type="Proteomes" id="UP001530293"/>
    </source>
</evidence>
<proteinExistence type="predicted"/>
<dbReference type="PROSITE" id="PS51158">
    <property type="entry name" value="ALPHA_KINASE"/>
    <property type="match status" value="1"/>
</dbReference>
<keyword evidence="5" id="KW-0067">ATP-binding</keyword>
<keyword evidence="7" id="KW-0472">Membrane</keyword>
<dbReference type="PANTHER" id="PTHR45992:SF2">
    <property type="entry name" value="EUKARYOTIC ELONGATION FACTOR 2 KINASE"/>
    <property type="match status" value="1"/>
</dbReference>
<feature type="domain" description="Alpha-type protein kinase" evidence="8">
    <location>
        <begin position="764"/>
        <end position="996"/>
    </location>
</feature>
<dbReference type="SUPFAM" id="SSF56112">
    <property type="entry name" value="Protein kinase-like (PK-like)"/>
    <property type="match status" value="1"/>
</dbReference>
<feature type="compositionally biased region" description="Low complexity" evidence="6">
    <location>
        <begin position="1"/>
        <end position="18"/>
    </location>
</feature>
<dbReference type="EMBL" id="JALLBG020000228">
    <property type="protein sequence ID" value="KAL3758517.1"/>
    <property type="molecule type" value="Genomic_DNA"/>
</dbReference>
<protein>
    <recommendedName>
        <fullName evidence="8">Alpha-type protein kinase domain-containing protein</fullName>
    </recommendedName>
</protein>
<evidence type="ECO:0000256" key="7">
    <source>
        <dbReference type="SAM" id="Phobius"/>
    </source>
</evidence>
<sequence>MTMTTPNDGDDSSSSTTNHNKHYGRSESCSSEGSLFFADMTLDLSLAKMEATPRTDKLFASMVAENPGRGKGMEGGNDQNEVVEDEDLLRNVPPMPLFGETMLVPTAGGDGSAGDVTSMLKFATSIASTSNRSGASDTGRGGVNIGSNNHHRHDKDNHYDYDEHGEEANSITNNGINSSSPLHFSQDTCINNINNTTIINKNNNFHSNILRPPRRPPRRPRDVSYTILACIVLPTGLLLPHLYYPNEYITRHNEEDDSSNRNNHSWSQMTMSSTSRTTILFCTLIATLLSLVVTRLLYNHPGGGAGNDKRHAYIGRIILTSSHLCIWLYPILAIYVWIMLPNERRSWGMVLPLGMLVRDACFRMKGPSPALRTTQNEEGYRLPSSTSSSSSHADRRTFFQVLAVAALDIVSRSLRRKSFVRAISLLLILQFVVVSLWWRALSVVLSVNIYDDDAITTKFVHFLWLVITLMSGKWATEIIVRLIGYVTSGGVASWFGSQTTLIMERMRVEEETRAEEEERRKRRRSSRQKPPQSSPTKMLETISENEDANTEVCTTPESLFNGDDDNREYMRGDHYMPEAYLAQCGLLGGLAQMLWSFVRNINAMGFFLRRLQPQSMNGSRGFRGMEISTDNIVLTSNPQRWKHAMGDWWRKLDAAIRSFVRSHSDLAISHVAMYYKSYEMAANDVAALIETSVILLPGPIGCPGKRREPASMQDIMATPANRKSVQKSLREKIRRAAAKAVAEEDVWSMHNIQGIPAERVLRYEYNVEARQFSQEMTIVKIEKEPFTNGAMRHCFRMKKLATPPQSASNHRFHCYGWSRALNYVAKCYMNQGEIDTSQEGKDSVLTDVKLQYEAMNWAEKFNKTNPPKKIDFIRAYAVEFVDRPGKPMFAVERFIAGSDSYGLGFIKHNTNSGFVDLEERRKTPQVFSAHSFYASEGNRLVADIQGVGDLYTDPQILSMDYRFGDGDLGPRGMALFFKTFRHCELSDRLGIPIFKLSRNEKKHQAKYTDDESTLSEYSAMFNEENRCRFRRLDANRIMRKSVFARPVDIQTDNITETLKRSNIADMSKSIRQSIRQSAICTPAIIKRSKSDVDEITSNLEMGLVDALFDHKAFHRFESGDIKPRRMKRHDDNGEAMENNRSRAVNLRGTMMPKRVQPPMNISEETKYNLGKVHYHLACLHGTDRFPEMVPSNGESIEEKPSHCISSVIFHLCCAASLGDAPACLALARARIGLDSFVSPLLNSNVPIDVQSSKEYCKRAMASTWSTAAPKIAAGCLLFHIIDDEGVANDVEKMVVLEDTLAMMKLSFNEADSVNANNPSNVNSRRFTPGDKVEANYCMEGTFHSGVVVEVSDDGHSVVVQYDDDGTTEKLTLENVRSCEPATEVLSTRTARLSDDEALGLVNTDEQCLFEDYELMAKLAELHASFGQPSEAISLYQEAADLAMDAGKMKAANTWSTLAAQLEDYNRSGDGIVPTTSTLVLREGYKIR</sequence>
<keyword evidence="1" id="KW-0723">Serine/threonine-protein kinase</keyword>
<dbReference type="Gene3D" id="2.30.30.140">
    <property type="match status" value="1"/>
</dbReference>
<accession>A0ABD3M4C7</accession>
<dbReference type="Gene3D" id="3.30.200.20">
    <property type="entry name" value="Phosphorylase Kinase, domain 1"/>
    <property type="match status" value="1"/>
</dbReference>
<dbReference type="SUPFAM" id="SSF63748">
    <property type="entry name" value="Tudor/PWWP/MBT"/>
    <property type="match status" value="1"/>
</dbReference>
<organism evidence="9 10">
    <name type="scientific">Discostella pseudostelligera</name>
    <dbReference type="NCBI Taxonomy" id="259834"/>
    <lineage>
        <taxon>Eukaryota</taxon>
        <taxon>Sar</taxon>
        <taxon>Stramenopiles</taxon>
        <taxon>Ochrophyta</taxon>
        <taxon>Bacillariophyta</taxon>
        <taxon>Coscinodiscophyceae</taxon>
        <taxon>Thalassiosirophycidae</taxon>
        <taxon>Stephanodiscales</taxon>
        <taxon>Stephanodiscaceae</taxon>
        <taxon>Discostella</taxon>
    </lineage>
</organism>
<feature type="region of interest" description="Disordered" evidence="6">
    <location>
        <begin position="512"/>
        <end position="559"/>
    </location>
</feature>
<evidence type="ECO:0000256" key="3">
    <source>
        <dbReference type="ARBA" id="ARBA00022741"/>
    </source>
</evidence>
<keyword evidence="10" id="KW-1185">Reference proteome</keyword>
<name>A0ABD3M4C7_9STRA</name>
<reference evidence="9 10" key="1">
    <citation type="submission" date="2024-10" db="EMBL/GenBank/DDBJ databases">
        <title>Updated reference genomes for cyclostephanoid diatoms.</title>
        <authorList>
            <person name="Roberts W.R."/>
            <person name="Alverson A.J."/>
        </authorList>
    </citation>
    <scope>NUCLEOTIDE SEQUENCE [LARGE SCALE GENOMIC DNA]</scope>
    <source>
        <strain evidence="9 10">AJA232-27</strain>
    </source>
</reference>
<gene>
    <name evidence="9" type="ORF">ACHAWU_008271</name>
</gene>
<dbReference type="InterPro" id="IPR011009">
    <property type="entry name" value="Kinase-like_dom_sf"/>
</dbReference>
<dbReference type="PANTHER" id="PTHR45992">
    <property type="entry name" value="EUKARYOTIC ELONGATION FACTOR 2 KINASE-RELATED"/>
    <property type="match status" value="1"/>
</dbReference>
<keyword evidence="3" id="KW-0547">Nucleotide-binding</keyword>
<comment type="caution">
    <text evidence="9">The sequence shown here is derived from an EMBL/GenBank/DDBJ whole genome shotgun (WGS) entry which is preliminary data.</text>
</comment>
<feature type="transmembrane region" description="Helical" evidence="7">
    <location>
        <begin position="478"/>
        <end position="497"/>
    </location>
</feature>
<dbReference type="Proteomes" id="UP001530293">
    <property type="component" value="Unassembled WGS sequence"/>
</dbReference>
<feature type="transmembrane region" description="Helical" evidence="7">
    <location>
        <begin position="223"/>
        <end position="244"/>
    </location>
</feature>
<dbReference type="Pfam" id="PF02816">
    <property type="entry name" value="Alpha_kinase"/>
    <property type="match status" value="1"/>
</dbReference>
<keyword evidence="7" id="KW-0812">Transmembrane</keyword>
<feature type="region of interest" description="Disordered" evidence="6">
    <location>
        <begin position="1"/>
        <end position="30"/>
    </location>
</feature>
<keyword evidence="2" id="KW-0808">Transferase</keyword>
<feature type="transmembrane region" description="Helical" evidence="7">
    <location>
        <begin position="579"/>
        <end position="598"/>
    </location>
</feature>
<keyword evidence="7" id="KW-1133">Transmembrane helix</keyword>
<evidence type="ECO:0000256" key="5">
    <source>
        <dbReference type="ARBA" id="ARBA00022840"/>
    </source>
</evidence>
<dbReference type="InterPro" id="IPR004166">
    <property type="entry name" value="a-kinase_dom"/>
</dbReference>
<evidence type="ECO:0000256" key="2">
    <source>
        <dbReference type="ARBA" id="ARBA00022679"/>
    </source>
</evidence>
<feature type="region of interest" description="Disordered" evidence="6">
    <location>
        <begin position="368"/>
        <end position="391"/>
    </location>
</feature>
<dbReference type="GO" id="GO:0004674">
    <property type="term" value="F:protein serine/threonine kinase activity"/>
    <property type="evidence" value="ECO:0007669"/>
    <property type="project" value="UniProtKB-KW"/>
</dbReference>
<evidence type="ECO:0000259" key="8">
    <source>
        <dbReference type="PROSITE" id="PS51158"/>
    </source>
</evidence>
<dbReference type="GO" id="GO:0005524">
    <property type="term" value="F:ATP binding"/>
    <property type="evidence" value="ECO:0007669"/>
    <property type="project" value="UniProtKB-KW"/>
</dbReference>
<dbReference type="Gene3D" id="3.20.200.10">
    <property type="entry name" value="MHCK/EF2 kinase"/>
    <property type="match status" value="1"/>
</dbReference>
<evidence type="ECO:0000256" key="1">
    <source>
        <dbReference type="ARBA" id="ARBA00022527"/>
    </source>
</evidence>
<evidence type="ECO:0000256" key="4">
    <source>
        <dbReference type="ARBA" id="ARBA00022777"/>
    </source>
</evidence>
<feature type="transmembrane region" description="Helical" evidence="7">
    <location>
        <begin position="278"/>
        <end position="298"/>
    </location>
</feature>